<dbReference type="PANTHER" id="PTHR37534">
    <property type="entry name" value="TRANSCRIPTIONAL ACTIVATOR PROTEIN UGA3"/>
    <property type="match status" value="1"/>
</dbReference>
<evidence type="ECO:0000256" key="3">
    <source>
        <dbReference type="SAM" id="MobiDB-lite"/>
    </source>
</evidence>
<accession>A0A9P9L4R5</accession>
<evidence type="ECO:0000256" key="2">
    <source>
        <dbReference type="ARBA" id="ARBA00023242"/>
    </source>
</evidence>
<name>A0A9P9L4R5_FUSSL</name>
<dbReference type="InterPro" id="IPR001138">
    <property type="entry name" value="Zn2Cys6_DnaBD"/>
</dbReference>
<sequence>MRSFSGCQTCRRRKLKCDEVKPICGPCRRGSRECCYSQRSIFRHFETSPRDKNKDASFSRHQEQQVFQDDHVWLHVPAELRFIHVKDPYAHQDEPTRQLEELQEAERESIPILDFPGAIIDSPVEESVLTPTDEPQDYPEHPQTPDIDEPASTSNLTALHLLRHFKQGPGQWMDIFDTGSYFSCKVPVIAATKPLLKSAVCAVSAKHLYRLSRAETSSENSFHASRYAVDWHYQSAKHYGEAINHLKNAVDLRAYENDLSDKEDMLAAVAILCIYELMDAPDTAWRAHLKALPLFDPKSDPFAAPSSPVVIPRTAIQGPIFWSLARQDLLCAFISETQTRLDLKDMRLWQNAGLATNENGSLMPFSPPGSADVRTSADIEEDTKSNELTWLLGKISNYLTSGDAINPTDYALPHGQRPPVGVTQERLLERWKLLMAELQKWYNSLPSTFQPSARTAYSGSEEACFTNFEQIWYELPICAATMQNYHMAMILLLVNRPQESTAIRSTVSARLNSYRQIQAKVHDHAREICGISLANPTDPMRINSVQALFVAGQVFFERYEQEAVLRLLEGIQRDLGWTTSFHTAKLVDEWPKG</sequence>
<evidence type="ECO:0000313" key="6">
    <source>
        <dbReference type="Proteomes" id="UP000736672"/>
    </source>
</evidence>
<gene>
    <name evidence="5" type="ORF">B0J15DRAFT_473653</name>
</gene>
<dbReference type="GO" id="GO:0008270">
    <property type="term" value="F:zinc ion binding"/>
    <property type="evidence" value="ECO:0007669"/>
    <property type="project" value="InterPro"/>
</dbReference>
<protein>
    <recommendedName>
        <fullName evidence="4">Zn(2)-C6 fungal-type domain-containing protein</fullName>
    </recommendedName>
</protein>
<evidence type="ECO:0000256" key="1">
    <source>
        <dbReference type="ARBA" id="ARBA00004123"/>
    </source>
</evidence>
<feature type="domain" description="Zn(2)-C6 fungal-type" evidence="4">
    <location>
        <begin position="6"/>
        <end position="36"/>
    </location>
</feature>
<keyword evidence="6" id="KW-1185">Reference proteome</keyword>
<dbReference type="SMART" id="SM00066">
    <property type="entry name" value="GAL4"/>
    <property type="match status" value="1"/>
</dbReference>
<proteinExistence type="predicted"/>
<dbReference type="CDD" id="cd00067">
    <property type="entry name" value="GAL4"/>
    <property type="match status" value="1"/>
</dbReference>
<dbReference type="GO" id="GO:0000976">
    <property type="term" value="F:transcription cis-regulatory region binding"/>
    <property type="evidence" value="ECO:0007669"/>
    <property type="project" value="TreeGrafter"/>
</dbReference>
<dbReference type="AlphaFoldDB" id="A0A9P9L4R5"/>
<evidence type="ECO:0000259" key="4">
    <source>
        <dbReference type="PROSITE" id="PS50048"/>
    </source>
</evidence>
<dbReference type="GO" id="GO:0000981">
    <property type="term" value="F:DNA-binding transcription factor activity, RNA polymerase II-specific"/>
    <property type="evidence" value="ECO:0007669"/>
    <property type="project" value="InterPro"/>
</dbReference>
<dbReference type="OrthoDB" id="5418899at2759"/>
<dbReference type="EMBL" id="JAGTJS010000001">
    <property type="protein sequence ID" value="KAH7274785.1"/>
    <property type="molecule type" value="Genomic_DNA"/>
</dbReference>
<reference evidence="5" key="1">
    <citation type="journal article" date="2021" name="Nat. Commun.">
        <title>Genetic determinants of endophytism in the Arabidopsis root mycobiome.</title>
        <authorList>
            <person name="Mesny F."/>
            <person name="Miyauchi S."/>
            <person name="Thiergart T."/>
            <person name="Pickel B."/>
            <person name="Atanasova L."/>
            <person name="Karlsson M."/>
            <person name="Huettel B."/>
            <person name="Barry K.W."/>
            <person name="Haridas S."/>
            <person name="Chen C."/>
            <person name="Bauer D."/>
            <person name="Andreopoulos W."/>
            <person name="Pangilinan J."/>
            <person name="LaButti K."/>
            <person name="Riley R."/>
            <person name="Lipzen A."/>
            <person name="Clum A."/>
            <person name="Drula E."/>
            <person name="Henrissat B."/>
            <person name="Kohler A."/>
            <person name="Grigoriev I.V."/>
            <person name="Martin F.M."/>
            <person name="Hacquard S."/>
        </authorList>
    </citation>
    <scope>NUCLEOTIDE SEQUENCE</scope>
    <source>
        <strain evidence="5">FSSC 5 MPI-SDFR-AT-0091</strain>
    </source>
</reference>
<dbReference type="InterPro" id="IPR036864">
    <property type="entry name" value="Zn2-C6_fun-type_DNA-bd_sf"/>
</dbReference>
<organism evidence="5 6">
    <name type="scientific">Fusarium solani</name>
    <name type="common">Filamentous fungus</name>
    <dbReference type="NCBI Taxonomy" id="169388"/>
    <lineage>
        <taxon>Eukaryota</taxon>
        <taxon>Fungi</taxon>
        <taxon>Dikarya</taxon>
        <taxon>Ascomycota</taxon>
        <taxon>Pezizomycotina</taxon>
        <taxon>Sordariomycetes</taxon>
        <taxon>Hypocreomycetidae</taxon>
        <taxon>Hypocreales</taxon>
        <taxon>Nectriaceae</taxon>
        <taxon>Fusarium</taxon>
        <taxon>Fusarium solani species complex</taxon>
    </lineage>
</organism>
<dbReference type="PROSITE" id="PS50048">
    <property type="entry name" value="ZN2_CY6_FUNGAL_2"/>
    <property type="match status" value="1"/>
</dbReference>
<dbReference type="Pfam" id="PF11951">
    <property type="entry name" value="Fungal_trans_2"/>
    <property type="match status" value="1"/>
</dbReference>
<keyword evidence="2" id="KW-0539">Nucleus</keyword>
<dbReference type="PANTHER" id="PTHR37534:SF9">
    <property type="entry name" value="ZN(II)2CYS6 TRANSCRIPTION FACTOR (EUROFUNG)"/>
    <property type="match status" value="1"/>
</dbReference>
<dbReference type="Gene3D" id="4.10.240.10">
    <property type="entry name" value="Zn(2)-C6 fungal-type DNA-binding domain"/>
    <property type="match status" value="1"/>
</dbReference>
<dbReference type="SUPFAM" id="SSF57701">
    <property type="entry name" value="Zn2/Cys6 DNA-binding domain"/>
    <property type="match status" value="1"/>
</dbReference>
<comment type="caution">
    <text evidence="5">The sequence shown here is derived from an EMBL/GenBank/DDBJ whole genome shotgun (WGS) entry which is preliminary data.</text>
</comment>
<dbReference type="GO" id="GO:0045944">
    <property type="term" value="P:positive regulation of transcription by RNA polymerase II"/>
    <property type="evidence" value="ECO:0007669"/>
    <property type="project" value="TreeGrafter"/>
</dbReference>
<comment type="subcellular location">
    <subcellularLocation>
        <location evidence="1">Nucleus</location>
    </subcellularLocation>
</comment>
<dbReference type="Pfam" id="PF00172">
    <property type="entry name" value="Zn_clus"/>
    <property type="match status" value="1"/>
</dbReference>
<dbReference type="GO" id="GO:0005634">
    <property type="term" value="C:nucleus"/>
    <property type="evidence" value="ECO:0007669"/>
    <property type="project" value="UniProtKB-SubCell"/>
</dbReference>
<dbReference type="PROSITE" id="PS00463">
    <property type="entry name" value="ZN2_CY6_FUNGAL_1"/>
    <property type="match status" value="1"/>
</dbReference>
<feature type="region of interest" description="Disordered" evidence="3">
    <location>
        <begin position="128"/>
        <end position="150"/>
    </location>
</feature>
<evidence type="ECO:0000313" key="5">
    <source>
        <dbReference type="EMBL" id="KAH7274785.1"/>
    </source>
</evidence>
<dbReference type="Proteomes" id="UP000736672">
    <property type="component" value="Unassembled WGS sequence"/>
</dbReference>
<dbReference type="CDD" id="cd12148">
    <property type="entry name" value="fungal_TF_MHR"/>
    <property type="match status" value="1"/>
</dbReference>
<dbReference type="InterPro" id="IPR021858">
    <property type="entry name" value="Fun_TF"/>
</dbReference>